<evidence type="ECO:0000256" key="7">
    <source>
        <dbReference type="ARBA" id="ARBA00034125"/>
    </source>
</evidence>
<comment type="similarity">
    <text evidence="7">Belongs to the ThrE exporter (TC 2.A.79) family.</text>
</comment>
<evidence type="ECO:0000256" key="4">
    <source>
        <dbReference type="ARBA" id="ARBA00022692"/>
    </source>
</evidence>
<feature type="transmembrane region" description="Helical" evidence="8">
    <location>
        <begin position="118"/>
        <end position="139"/>
    </location>
</feature>
<dbReference type="KEGG" id="anr:Ana3638_02250"/>
<dbReference type="PANTHER" id="PTHR34390:SF1">
    <property type="entry name" value="SUCCINATE TRANSPORTER SUBUNIT YJJB-RELATED"/>
    <property type="match status" value="1"/>
</dbReference>
<feature type="transmembrane region" description="Helical" evidence="8">
    <location>
        <begin position="51"/>
        <end position="70"/>
    </location>
</feature>
<dbReference type="EMBL" id="CP048000">
    <property type="protein sequence ID" value="QHQ59767.1"/>
    <property type="molecule type" value="Genomic_DNA"/>
</dbReference>
<dbReference type="AlphaFoldDB" id="A0A6P1THJ2"/>
<evidence type="ECO:0000256" key="8">
    <source>
        <dbReference type="SAM" id="Phobius"/>
    </source>
</evidence>
<dbReference type="GO" id="GO:0005886">
    <property type="term" value="C:plasma membrane"/>
    <property type="evidence" value="ECO:0007669"/>
    <property type="project" value="UniProtKB-SubCell"/>
</dbReference>
<dbReference type="Pfam" id="PF12821">
    <property type="entry name" value="ThrE_2"/>
    <property type="match status" value="1"/>
</dbReference>
<keyword evidence="6 8" id="KW-0472">Membrane</keyword>
<dbReference type="RefSeq" id="WP_161836603.1">
    <property type="nucleotide sequence ID" value="NZ_CP048000.1"/>
</dbReference>
<dbReference type="GO" id="GO:0015744">
    <property type="term" value="P:succinate transport"/>
    <property type="evidence" value="ECO:0007669"/>
    <property type="project" value="TreeGrafter"/>
</dbReference>
<dbReference type="InterPro" id="IPR024528">
    <property type="entry name" value="ThrE_2"/>
</dbReference>
<comment type="subcellular location">
    <subcellularLocation>
        <location evidence="1">Cell membrane</location>
        <topology evidence="1">Multi-pass membrane protein</topology>
    </subcellularLocation>
</comment>
<accession>A0A6P1THJ2</accession>
<name>A0A6P1THJ2_9FIRM</name>
<feature type="transmembrane region" description="Helical" evidence="8">
    <location>
        <begin position="25"/>
        <end position="44"/>
    </location>
</feature>
<sequence length="147" mass="16452">MILQLISAFIGTVAFSILFNVRKKYFLYCGITGTCGWLVYLLTYHITSGKMIANFLAAIMVMFLSRTFAVSKQCPLTVFLIPGIFPLVPGAGIYYTAYEITQRQFDKVLINGMDTFQTAVVIALAISIIITLPSVIFRFTGKLLKWL</sequence>
<feature type="domain" description="Threonine/Serine exporter ThrE" evidence="9">
    <location>
        <begin position="4"/>
        <end position="130"/>
    </location>
</feature>
<reference evidence="10 11" key="1">
    <citation type="submission" date="2020-01" db="EMBL/GenBank/DDBJ databases">
        <title>Genome analysis of Anaerocolumna sp. CBA3638.</title>
        <authorList>
            <person name="Kim J."/>
            <person name="Roh S.W."/>
        </authorList>
    </citation>
    <scope>NUCLEOTIDE SEQUENCE [LARGE SCALE GENOMIC DNA]</scope>
    <source>
        <strain evidence="10 11">CBA3638</strain>
    </source>
</reference>
<keyword evidence="5 8" id="KW-1133">Transmembrane helix</keyword>
<organism evidence="10 11">
    <name type="scientific">Anaerocolumna sedimenticola</name>
    <dbReference type="NCBI Taxonomy" id="2696063"/>
    <lineage>
        <taxon>Bacteria</taxon>
        <taxon>Bacillati</taxon>
        <taxon>Bacillota</taxon>
        <taxon>Clostridia</taxon>
        <taxon>Lachnospirales</taxon>
        <taxon>Lachnospiraceae</taxon>
        <taxon>Anaerocolumna</taxon>
    </lineage>
</organism>
<evidence type="ECO:0000259" key="9">
    <source>
        <dbReference type="Pfam" id="PF12821"/>
    </source>
</evidence>
<keyword evidence="4 8" id="KW-0812">Transmembrane</keyword>
<evidence type="ECO:0000313" key="10">
    <source>
        <dbReference type="EMBL" id="QHQ59767.1"/>
    </source>
</evidence>
<keyword evidence="3" id="KW-0997">Cell inner membrane</keyword>
<dbReference type="InterPro" id="IPR050539">
    <property type="entry name" value="ThrE_Dicarb/AminoAcid_Exp"/>
</dbReference>
<evidence type="ECO:0000256" key="2">
    <source>
        <dbReference type="ARBA" id="ARBA00022475"/>
    </source>
</evidence>
<evidence type="ECO:0000256" key="1">
    <source>
        <dbReference type="ARBA" id="ARBA00004651"/>
    </source>
</evidence>
<evidence type="ECO:0000256" key="5">
    <source>
        <dbReference type="ARBA" id="ARBA00022989"/>
    </source>
</evidence>
<evidence type="ECO:0000256" key="6">
    <source>
        <dbReference type="ARBA" id="ARBA00023136"/>
    </source>
</evidence>
<keyword evidence="11" id="KW-1185">Reference proteome</keyword>
<evidence type="ECO:0000256" key="3">
    <source>
        <dbReference type="ARBA" id="ARBA00022519"/>
    </source>
</evidence>
<proteinExistence type="inferred from homology"/>
<dbReference type="PANTHER" id="PTHR34390">
    <property type="entry name" value="UPF0442 PROTEIN YJJB-RELATED"/>
    <property type="match status" value="1"/>
</dbReference>
<evidence type="ECO:0000313" key="11">
    <source>
        <dbReference type="Proteomes" id="UP000464314"/>
    </source>
</evidence>
<gene>
    <name evidence="10" type="ORF">Ana3638_02250</name>
</gene>
<dbReference type="Proteomes" id="UP000464314">
    <property type="component" value="Chromosome"/>
</dbReference>
<feature type="transmembrane region" description="Helical" evidence="8">
    <location>
        <begin position="76"/>
        <end position="97"/>
    </location>
</feature>
<keyword evidence="2" id="KW-1003">Cell membrane</keyword>
<protein>
    <submittedName>
        <fullName evidence="10">Threonine/serine exporter family protein</fullName>
    </submittedName>
</protein>